<protein>
    <submittedName>
        <fullName evidence="1">Glyoxalase-like domain protein</fullName>
    </submittedName>
</protein>
<accession>A0A221W2K6</accession>
<dbReference type="InterPro" id="IPR051332">
    <property type="entry name" value="Fosfomycin_Res_Enzymes"/>
</dbReference>
<keyword evidence="2" id="KW-1185">Reference proteome</keyword>
<dbReference type="KEGG" id="ahg:AHOG_11450"/>
<proteinExistence type="predicted"/>
<dbReference type="Gene3D" id="3.10.180.10">
    <property type="entry name" value="2,3-Dihydroxybiphenyl 1,2-Dioxygenase, domain 1"/>
    <property type="match status" value="1"/>
</dbReference>
<dbReference type="PROSITE" id="PS51819">
    <property type="entry name" value="VOC"/>
    <property type="match status" value="1"/>
</dbReference>
<evidence type="ECO:0000313" key="2">
    <source>
        <dbReference type="Proteomes" id="UP000204221"/>
    </source>
</evidence>
<dbReference type="Pfam" id="PF13669">
    <property type="entry name" value="Glyoxalase_4"/>
    <property type="match status" value="1"/>
</dbReference>
<evidence type="ECO:0000313" key="1">
    <source>
        <dbReference type="EMBL" id="ASO19933.1"/>
    </source>
</evidence>
<name>A0A221W2K6_9PSEU</name>
<dbReference type="AlphaFoldDB" id="A0A221W2K6"/>
<dbReference type="Proteomes" id="UP000204221">
    <property type="component" value="Chromosome"/>
</dbReference>
<dbReference type="EMBL" id="CP022521">
    <property type="protein sequence ID" value="ASO19933.1"/>
    <property type="molecule type" value="Genomic_DNA"/>
</dbReference>
<gene>
    <name evidence="1" type="ORF">AHOG_11450</name>
</gene>
<dbReference type="RefSeq" id="WP_157736769.1">
    <property type="nucleotide sequence ID" value="NZ_CP022521.1"/>
</dbReference>
<dbReference type="SUPFAM" id="SSF54593">
    <property type="entry name" value="Glyoxalase/Bleomycin resistance protein/Dihydroxybiphenyl dioxygenase"/>
    <property type="match status" value="1"/>
</dbReference>
<dbReference type="InterPro" id="IPR029068">
    <property type="entry name" value="Glyas_Bleomycin-R_OHBP_Dase"/>
</dbReference>
<dbReference type="PANTHER" id="PTHR36113">
    <property type="entry name" value="LYASE, PUTATIVE-RELATED-RELATED"/>
    <property type="match status" value="1"/>
</dbReference>
<reference evidence="1 2" key="1">
    <citation type="submission" date="2017-07" db="EMBL/GenBank/DDBJ databases">
        <title>Complete genome sequence of Actinoalloteichus hoggarensis DSM 45943, type strain of Actinoalloteichus hoggarensis.</title>
        <authorList>
            <person name="Ruckert C."/>
            <person name="Nouioui I."/>
            <person name="Willmese J."/>
            <person name="van Wezel G."/>
            <person name="Klenk H.-P."/>
            <person name="Kalinowski J."/>
            <person name="Zotchev S.B."/>
        </authorList>
    </citation>
    <scope>NUCLEOTIDE SEQUENCE [LARGE SCALE GENOMIC DNA]</scope>
    <source>
        <strain evidence="1 2">DSM 45943</strain>
    </source>
</reference>
<dbReference type="PANTHER" id="PTHR36113:SF6">
    <property type="entry name" value="FOSFOMYCIN RESISTANCE PROTEIN FOSX"/>
    <property type="match status" value="1"/>
</dbReference>
<organism evidence="1 2">
    <name type="scientific">Actinoalloteichus hoggarensis</name>
    <dbReference type="NCBI Taxonomy" id="1470176"/>
    <lineage>
        <taxon>Bacteria</taxon>
        <taxon>Bacillati</taxon>
        <taxon>Actinomycetota</taxon>
        <taxon>Actinomycetes</taxon>
        <taxon>Pseudonocardiales</taxon>
        <taxon>Pseudonocardiaceae</taxon>
        <taxon>Actinoalloteichus</taxon>
    </lineage>
</organism>
<sequence length="138" mass="15478">MPGAARGPAHLEVWVEDLDRARHSLGWLLGELGWVEYQRWSRGISWRHGGTHLIAEHSPAVRPGGHDRLRPGMNHLALRVPDAEEMHRLAERAGTRGWRLLFPEVHPYAGGPMHLAAYLEDPDGVEVELVVDPGRTAR</sequence>
<dbReference type="OrthoDB" id="21342at2"/>
<dbReference type="InterPro" id="IPR037523">
    <property type="entry name" value="VOC_core"/>
</dbReference>